<evidence type="ECO:0000256" key="1">
    <source>
        <dbReference type="SAM" id="Coils"/>
    </source>
</evidence>
<name>A0A0F9E7V2_9ZZZZ</name>
<proteinExistence type="predicted"/>
<protein>
    <submittedName>
        <fullName evidence="2">Uncharacterized protein</fullName>
    </submittedName>
</protein>
<evidence type="ECO:0000313" key="2">
    <source>
        <dbReference type="EMBL" id="KKL25916.1"/>
    </source>
</evidence>
<reference evidence="2" key="1">
    <citation type="journal article" date="2015" name="Nature">
        <title>Complex archaea that bridge the gap between prokaryotes and eukaryotes.</title>
        <authorList>
            <person name="Spang A."/>
            <person name="Saw J.H."/>
            <person name="Jorgensen S.L."/>
            <person name="Zaremba-Niedzwiedzka K."/>
            <person name="Martijn J."/>
            <person name="Lind A.E."/>
            <person name="van Eijk R."/>
            <person name="Schleper C."/>
            <person name="Guy L."/>
            <person name="Ettema T.J."/>
        </authorList>
    </citation>
    <scope>NUCLEOTIDE SEQUENCE</scope>
</reference>
<accession>A0A0F9E7V2</accession>
<feature type="coiled-coil region" evidence="1">
    <location>
        <begin position="5"/>
        <end position="32"/>
    </location>
</feature>
<organism evidence="2">
    <name type="scientific">marine sediment metagenome</name>
    <dbReference type="NCBI Taxonomy" id="412755"/>
    <lineage>
        <taxon>unclassified sequences</taxon>
        <taxon>metagenomes</taxon>
        <taxon>ecological metagenomes</taxon>
    </lineage>
</organism>
<keyword evidence="1" id="KW-0175">Coiled coil</keyword>
<gene>
    <name evidence="2" type="ORF">LCGC14_2400520</name>
</gene>
<dbReference type="EMBL" id="LAZR01036035">
    <property type="protein sequence ID" value="KKL25916.1"/>
    <property type="molecule type" value="Genomic_DNA"/>
</dbReference>
<comment type="caution">
    <text evidence="2">The sequence shown here is derived from an EMBL/GenBank/DDBJ whole genome shotgun (WGS) entry which is preliminary data.</text>
</comment>
<dbReference type="AlphaFoldDB" id="A0A0F9E7V2"/>
<sequence>MDINIEEQEAKLRDEAQRIGEELANVQKAEAQIAQTKQGLINRALQNQGALDLLKGLVPAEPPSEEAK</sequence>